<dbReference type="Pfam" id="PF07859">
    <property type="entry name" value="Abhydrolase_3"/>
    <property type="match status" value="1"/>
</dbReference>
<dbReference type="InterPro" id="IPR029058">
    <property type="entry name" value="AB_hydrolase_fold"/>
</dbReference>
<feature type="domain" description="Alpha/beta hydrolase fold-3" evidence="2">
    <location>
        <begin position="76"/>
        <end position="281"/>
    </location>
</feature>
<accession>A0A841FSX3</accession>
<dbReference type="InterPro" id="IPR013094">
    <property type="entry name" value="AB_hydrolase_3"/>
</dbReference>
<proteinExistence type="predicted"/>
<dbReference type="PANTHER" id="PTHR48081">
    <property type="entry name" value="AB HYDROLASE SUPERFAMILY PROTEIN C4A8.06C"/>
    <property type="match status" value="1"/>
</dbReference>
<evidence type="ECO:0000259" key="2">
    <source>
        <dbReference type="Pfam" id="PF07859"/>
    </source>
</evidence>
<keyword evidence="1 3" id="KW-0378">Hydrolase</keyword>
<dbReference type="Proteomes" id="UP000548476">
    <property type="component" value="Unassembled WGS sequence"/>
</dbReference>
<dbReference type="GO" id="GO:0016787">
    <property type="term" value="F:hydrolase activity"/>
    <property type="evidence" value="ECO:0007669"/>
    <property type="project" value="UniProtKB-KW"/>
</dbReference>
<evidence type="ECO:0000256" key="1">
    <source>
        <dbReference type="ARBA" id="ARBA00022801"/>
    </source>
</evidence>
<protein>
    <submittedName>
        <fullName evidence="3">Acetyl esterase</fullName>
        <ecNumber evidence="3">3.1.1.-</ecNumber>
    </submittedName>
</protein>
<dbReference type="EC" id="3.1.1.-" evidence="3"/>
<keyword evidence="4" id="KW-1185">Reference proteome</keyword>
<dbReference type="RefSeq" id="WP_184792477.1">
    <property type="nucleotide sequence ID" value="NZ_BONT01000084.1"/>
</dbReference>
<dbReference type="EMBL" id="JACHGT010000022">
    <property type="protein sequence ID" value="MBB6039385.1"/>
    <property type="molecule type" value="Genomic_DNA"/>
</dbReference>
<dbReference type="Gene3D" id="3.40.50.1820">
    <property type="entry name" value="alpha/beta hydrolase"/>
    <property type="match status" value="1"/>
</dbReference>
<organism evidence="3 4">
    <name type="scientific">Phytomonospora endophytica</name>
    <dbReference type="NCBI Taxonomy" id="714109"/>
    <lineage>
        <taxon>Bacteria</taxon>
        <taxon>Bacillati</taxon>
        <taxon>Actinomycetota</taxon>
        <taxon>Actinomycetes</taxon>
        <taxon>Micromonosporales</taxon>
        <taxon>Micromonosporaceae</taxon>
        <taxon>Phytomonospora</taxon>
    </lineage>
</organism>
<comment type="caution">
    <text evidence="3">The sequence shown here is derived from an EMBL/GenBank/DDBJ whole genome shotgun (WGS) entry which is preliminary data.</text>
</comment>
<dbReference type="SUPFAM" id="SSF53474">
    <property type="entry name" value="alpha/beta-Hydrolases"/>
    <property type="match status" value="1"/>
</dbReference>
<gene>
    <name evidence="3" type="ORF">HNR73_007280</name>
</gene>
<evidence type="ECO:0000313" key="4">
    <source>
        <dbReference type="Proteomes" id="UP000548476"/>
    </source>
</evidence>
<dbReference type="InterPro" id="IPR050300">
    <property type="entry name" value="GDXG_lipolytic_enzyme"/>
</dbReference>
<evidence type="ECO:0000313" key="3">
    <source>
        <dbReference type="EMBL" id="MBB6039385.1"/>
    </source>
</evidence>
<sequence>MTLPEGLADAELAAFVAEMRSFDGPSFRERGAADVRAAAAARARVLEPVMAEVREVDAGGVPARLYRPVEGATPLLVFFHGGMWSIGSLDTHERACRELARDAGVSVLAVDYRLAPEHPFPAAVDDAVAATRWALARVGELGCVGVPGVGGDSAGGHVATMVCLRLRDAGEVSPSVQVLVTPNTDLTLSRPSAREKAEGWVLTTDGVAWGVEQWVPDAARRGDPDVSPLAVEDLSGLPRAVVVTAEHDPLRDEGEEYAGRLRDAGVPVVWRREDGMVHGFLTTHGVSPAVDAASRRVAEDVARAFGG</sequence>
<dbReference type="AlphaFoldDB" id="A0A841FSX3"/>
<name>A0A841FSX3_9ACTN</name>
<dbReference type="PANTHER" id="PTHR48081:SF8">
    <property type="entry name" value="ALPHA_BETA HYDROLASE FOLD-3 DOMAIN-CONTAINING PROTEIN-RELATED"/>
    <property type="match status" value="1"/>
</dbReference>
<reference evidence="3 4" key="1">
    <citation type="submission" date="2020-08" db="EMBL/GenBank/DDBJ databases">
        <title>Genomic Encyclopedia of Type Strains, Phase IV (KMG-IV): sequencing the most valuable type-strain genomes for metagenomic binning, comparative biology and taxonomic classification.</title>
        <authorList>
            <person name="Goeker M."/>
        </authorList>
    </citation>
    <scope>NUCLEOTIDE SEQUENCE [LARGE SCALE GENOMIC DNA]</scope>
    <source>
        <strain evidence="3 4">YIM 65646</strain>
    </source>
</reference>